<dbReference type="RefSeq" id="WP_189573389.1">
    <property type="nucleotide sequence ID" value="NZ_BMXU01000001.1"/>
</dbReference>
<dbReference type="PANTHER" id="PTHR43283:SF7">
    <property type="entry name" value="BETA-LACTAMASE-RELATED DOMAIN-CONTAINING PROTEIN"/>
    <property type="match status" value="1"/>
</dbReference>
<proteinExistence type="predicted"/>
<evidence type="ECO:0000259" key="2">
    <source>
        <dbReference type="Pfam" id="PF00144"/>
    </source>
</evidence>
<feature type="chain" id="PRO_5046909689" evidence="1">
    <location>
        <begin position="26"/>
        <end position="377"/>
    </location>
</feature>
<dbReference type="SUPFAM" id="SSF56601">
    <property type="entry name" value="beta-lactamase/transpeptidase-like"/>
    <property type="match status" value="1"/>
</dbReference>
<feature type="signal peptide" evidence="1">
    <location>
        <begin position="1"/>
        <end position="25"/>
    </location>
</feature>
<feature type="domain" description="Beta-lactamase-related" evidence="2">
    <location>
        <begin position="45"/>
        <end position="353"/>
    </location>
</feature>
<gene>
    <name evidence="3" type="ORF">ACFONP_03350</name>
</gene>
<keyword evidence="1" id="KW-0732">Signal</keyword>
<dbReference type="PROSITE" id="PS51257">
    <property type="entry name" value="PROKAR_LIPOPROTEIN"/>
    <property type="match status" value="1"/>
</dbReference>
<dbReference type="InterPro" id="IPR012338">
    <property type="entry name" value="Beta-lactam/transpept-like"/>
</dbReference>
<comment type="caution">
    <text evidence="3">The sequence shown here is derived from an EMBL/GenBank/DDBJ whole genome shotgun (WGS) entry which is preliminary data.</text>
</comment>
<sequence>MQSVRIIRTILGAALLVAIAGCASGNEIEAEVFLHEKLGALQAERADVPGFAMAVVLEDGRVIGAGTGVADPEGRAMTARTPVRIASITKTFVAAAILRLHEDGQLDLDAAIASLLEPEVAGMLRADGYDSGTITVRHLLMHAGGLADHASTDDYLEAVFSEPSKVWTPEEQVAVLVEATDPLGPPGKAFAYSDTGYVILGMILERRTHESLPQAVRKLTKLDELGLDGTWWDGFEQRPAGIPDRAHQFIDGDDTYAVHGSMDAFGGGGLIASAEDVARFYHALFSGRIFEDPATLELMTTAPGHPEGSPYRIGLFSGEIEGHRVFSHGGFWGTYVGIDPKTGRVVAGVALDQSGYQDMRAVLVDTLLARPEPKSDR</sequence>
<dbReference type="EC" id="3.-.-.-" evidence="3"/>
<keyword evidence="4" id="KW-1185">Reference proteome</keyword>
<dbReference type="GO" id="GO:0016787">
    <property type="term" value="F:hydrolase activity"/>
    <property type="evidence" value="ECO:0007669"/>
    <property type="project" value="UniProtKB-KW"/>
</dbReference>
<dbReference type="PANTHER" id="PTHR43283">
    <property type="entry name" value="BETA-LACTAMASE-RELATED"/>
    <property type="match status" value="1"/>
</dbReference>
<evidence type="ECO:0000313" key="4">
    <source>
        <dbReference type="Proteomes" id="UP001595607"/>
    </source>
</evidence>
<dbReference type="Gene3D" id="3.40.710.10">
    <property type="entry name" value="DD-peptidase/beta-lactamase superfamily"/>
    <property type="match status" value="1"/>
</dbReference>
<dbReference type="Proteomes" id="UP001595607">
    <property type="component" value="Unassembled WGS sequence"/>
</dbReference>
<dbReference type="InterPro" id="IPR001466">
    <property type="entry name" value="Beta-lactam-related"/>
</dbReference>
<dbReference type="InterPro" id="IPR050789">
    <property type="entry name" value="Diverse_Enzym_Activities"/>
</dbReference>
<accession>A0ABV7M8U1</accession>
<evidence type="ECO:0000256" key="1">
    <source>
        <dbReference type="SAM" id="SignalP"/>
    </source>
</evidence>
<organism evidence="3 4">
    <name type="scientific">Parvularcula lutaonensis</name>
    <dbReference type="NCBI Taxonomy" id="491923"/>
    <lineage>
        <taxon>Bacteria</taxon>
        <taxon>Pseudomonadati</taxon>
        <taxon>Pseudomonadota</taxon>
        <taxon>Alphaproteobacteria</taxon>
        <taxon>Parvularculales</taxon>
        <taxon>Parvularculaceae</taxon>
        <taxon>Parvularcula</taxon>
    </lineage>
</organism>
<name>A0ABV7M8U1_9PROT</name>
<keyword evidence="3" id="KW-0378">Hydrolase</keyword>
<evidence type="ECO:0000313" key="3">
    <source>
        <dbReference type="EMBL" id="MFC3301760.1"/>
    </source>
</evidence>
<dbReference type="EMBL" id="JBHRVA010000002">
    <property type="protein sequence ID" value="MFC3301760.1"/>
    <property type="molecule type" value="Genomic_DNA"/>
</dbReference>
<protein>
    <submittedName>
        <fullName evidence="3">Serine hydrolase domain-containing protein</fullName>
        <ecNumber evidence="3">3.-.-.-</ecNumber>
    </submittedName>
</protein>
<dbReference type="Pfam" id="PF00144">
    <property type="entry name" value="Beta-lactamase"/>
    <property type="match status" value="1"/>
</dbReference>
<reference evidence="4" key="1">
    <citation type="journal article" date="2019" name="Int. J. Syst. Evol. Microbiol.">
        <title>The Global Catalogue of Microorganisms (GCM) 10K type strain sequencing project: providing services to taxonomists for standard genome sequencing and annotation.</title>
        <authorList>
            <consortium name="The Broad Institute Genomics Platform"/>
            <consortium name="The Broad Institute Genome Sequencing Center for Infectious Disease"/>
            <person name="Wu L."/>
            <person name="Ma J."/>
        </authorList>
    </citation>
    <scope>NUCLEOTIDE SEQUENCE [LARGE SCALE GENOMIC DNA]</scope>
    <source>
        <strain evidence="4">KCTC 22245</strain>
    </source>
</reference>